<dbReference type="EMBL" id="FOZK01000003">
    <property type="protein sequence ID" value="SFS05534.1"/>
    <property type="molecule type" value="Genomic_DNA"/>
</dbReference>
<protein>
    <recommendedName>
        <fullName evidence="3">Acc operon protein</fullName>
    </recommendedName>
</protein>
<reference evidence="1 2" key="1">
    <citation type="submission" date="2016-10" db="EMBL/GenBank/DDBJ databases">
        <authorList>
            <person name="de Groot N.N."/>
        </authorList>
    </citation>
    <scope>NUCLEOTIDE SEQUENCE [LARGE SCALE GENOMIC DNA]</scope>
    <source>
        <strain evidence="1 2">CGMCC 1.10457</strain>
    </source>
</reference>
<dbReference type="Proteomes" id="UP000199062">
    <property type="component" value="Unassembled WGS sequence"/>
</dbReference>
<keyword evidence="2" id="KW-1185">Reference proteome</keyword>
<dbReference type="AlphaFoldDB" id="A0A1I6LPX2"/>
<evidence type="ECO:0000313" key="2">
    <source>
        <dbReference type="Proteomes" id="UP000199062"/>
    </source>
</evidence>
<gene>
    <name evidence="1" type="ORF">SAMN05216559_2872</name>
</gene>
<dbReference type="InterPro" id="IPR058335">
    <property type="entry name" value="PccX"/>
</dbReference>
<accession>A0A1I6LPX2</accession>
<dbReference type="RefSeq" id="WP_089817241.1">
    <property type="nucleotide sequence ID" value="NZ_FOZK01000003.1"/>
</dbReference>
<evidence type="ECO:0008006" key="3">
    <source>
        <dbReference type="Google" id="ProtNLM"/>
    </source>
</evidence>
<evidence type="ECO:0000313" key="1">
    <source>
        <dbReference type="EMBL" id="SFS05534.1"/>
    </source>
</evidence>
<sequence>MATDSAGAVEPALVDVVTRAVPSASPDEAAAIAVAIGAHVRDSERAAAAAATSSANEEPDWEGREWTFAGRIEATQQRTIRIRDDAPGDEWTAAGRTDRM</sequence>
<proteinExistence type="predicted"/>
<dbReference type="STRING" id="767519.SAMN05216559_2872"/>
<dbReference type="Pfam" id="PF26062">
    <property type="entry name" value="DUF8022"/>
    <property type="match status" value="1"/>
</dbReference>
<name>A0A1I6LPX2_9EURY</name>
<dbReference type="OrthoDB" id="214756at2157"/>
<organism evidence="1 2">
    <name type="scientific">Halomicrobium zhouii</name>
    <dbReference type="NCBI Taxonomy" id="767519"/>
    <lineage>
        <taxon>Archaea</taxon>
        <taxon>Methanobacteriati</taxon>
        <taxon>Methanobacteriota</taxon>
        <taxon>Stenosarchaea group</taxon>
        <taxon>Halobacteria</taxon>
        <taxon>Halobacteriales</taxon>
        <taxon>Haloarculaceae</taxon>
        <taxon>Halomicrobium</taxon>
    </lineage>
</organism>